<proteinExistence type="inferred from homology"/>
<dbReference type="Gene3D" id="3.20.170.30">
    <property type="match status" value="1"/>
</dbReference>
<evidence type="ECO:0000256" key="5">
    <source>
        <dbReference type="HAMAP-Rule" id="MF_00299"/>
    </source>
</evidence>
<dbReference type="AlphaFoldDB" id="A0A2H1E7K4"/>
<name>A0A2H1E7K4_9FLAO</name>
<dbReference type="SUPFAM" id="SSF56399">
    <property type="entry name" value="ADP-ribosylation"/>
    <property type="match status" value="1"/>
</dbReference>
<keyword evidence="2 5" id="KW-0808">Transferase</keyword>
<dbReference type="GO" id="GO:0006388">
    <property type="term" value="P:tRNA splicing, via endonucleolytic cleavage and ligation"/>
    <property type="evidence" value="ECO:0007669"/>
    <property type="project" value="UniProtKB-UniRule"/>
</dbReference>
<dbReference type="Gene3D" id="1.10.10.970">
    <property type="entry name" value="RNA 2'-phosphotransferase, Tpt1/KptA family, N-terminal domain"/>
    <property type="match status" value="1"/>
</dbReference>
<dbReference type="GO" id="GO:0000215">
    <property type="term" value="F:tRNA 2'-phosphotransferase activity"/>
    <property type="evidence" value="ECO:0007669"/>
    <property type="project" value="TreeGrafter"/>
</dbReference>
<evidence type="ECO:0000256" key="3">
    <source>
        <dbReference type="ARBA" id="ARBA00023027"/>
    </source>
</evidence>
<comment type="function">
    <text evidence="4 5">Removes the 2'-phosphate from RNA via an intermediate in which the phosphate is ADP-ribosylated by NAD followed by a presumed transesterification to release the RNA and generate ADP-ribose 1''-2''-cyclic phosphate (APPR&gt;P). May function as an ADP-ribosylase.</text>
</comment>
<dbReference type="EC" id="2.7.1.-" evidence="5"/>
<reference evidence="6 7" key="1">
    <citation type="submission" date="2016-11" db="EMBL/GenBank/DDBJ databases">
        <authorList>
            <person name="Jaros S."/>
            <person name="Januszkiewicz K."/>
            <person name="Wedrychowicz H."/>
        </authorList>
    </citation>
    <scope>NUCLEOTIDE SEQUENCE [LARGE SCALE GENOMIC DNA]</scope>
    <source>
        <strain evidence="6">NCIMB 2154T</strain>
    </source>
</reference>
<dbReference type="PANTHER" id="PTHR12684:SF2">
    <property type="entry name" value="TRNA 2'-PHOSPHOTRANSFERASE 1"/>
    <property type="match status" value="1"/>
</dbReference>
<dbReference type="Proteomes" id="UP000231564">
    <property type="component" value="Chromosome MARIT"/>
</dbReference>
<dbReference type="RefSeq" id="WP_024741668.1">
    <property type="nucleotide sequence ID" value="NZ_BAUG01000032.1"/>
</dbReference>
<dbReference type="GeneID" id="47722439"/>
<dbReference type="GO" id="GO:0003950">
    <property type="term" value="F:NAD+ poly-ADP-ribosyltransferase activity"/>
    <property type="evidence" value="ECO:0007669"/>
    <property type="project" value="InterPro"/>
</dbReference>
<accession>A0A2H1E7K4</accession>
<dbReference type="InterPro" id="IPR022928">
    <property type="entry name" value="RNA_2'-PTrans_KptA"/>
</dbReference>
<evidence type="ECO:0000256" key="2">
    <source>
        <dbReference type="ARBA" id="ARBA00022679"/>
    </source>
</evidence>
<dbReference type="OrthoDB" id="4537997at2"/>
<dbReference type="PANTHER" id="PTHR12684">
    <property type="entry name" value="PUTATIVE PHOSPHOTRANSFERASE"/>
    <property type="match status" value="1"/>
</dbReference>
<dbReference type="InterPro" id="IPR002745">
    <property type="entry name" value="Ptrans_KptA/Tpt1"/>
</dbReference>
<dbReference type="InterPro" id="IPR042080">
    <property type="entry name" value="RNA_2'-PTrans_N"/>
</dbReference>
<evidence type="ECO:0000256" key="1">
    <source>
        <dbReference type="ARBA" id="ARBA00009836"/>
    </source>
</evidence>
<evidence type="ECO:0000313" key="6">
    <source>
        <dbReference type="EMBL" id="SFZ80938.1"/>
    </source>
</evidence>
<sequence length="183" mass="21017">MNEKRSKKLSKYLSLILRHSPETIHLKLDKNGWATISELLKNTHKYGTPFSIKELIFVVATNDKKRFSFNDDKTKIRANQGHSIKHINLNLSPRTPPSLLYHGTVAKFLAPIRSDGLLKMGRQYVHLSTDLSTANKVASRRGKPVILTIKALEMHTRGFLFYLSENDVWLTDKVPSEFIEFKK</sequence>
<dbReference type="KEGG" id="tmar:MARIT_0872"/>
<dbReference type="HAMAP" id="MF_00299">
    <property type="entry name" value="KptA"/>
    <property type="match status" value="1"/>
</dbReference>
<organism evidence="6 7">
    <name type="scientific">Tenacibaculum maritimum NCIMB 2154</name>
    <dbReference type="NCBI Taxonomy" id="1349785"/>
    <lineage>
        <taxon>Bacteria</taxon>
        <taxon>Pseudomonadati</taxon>
        <taxon>Bacteroidota</taxon>
        <taxon>Flavobacteriia</taxon>
        <taxon>Flavobacteriales</taxon>
        <taxon>Flavobacteriaceae</taxon>
        <taxon>Tenacibaculum</taxon>
    </lineage>
</organism>
<keyword evidence="3 5" id="KW-0520">NAD</keyword>
<keyword evidence="7" id="KW-1185">Reference proteome</keyword>
<dbReference type="InterPro" id="IPR042081">
    <property type="entry name" value="RNA_2'-PTrans_C"/>
</dbReference>
<dbReference type="STRING" id="1349785.GCA_000509405_01028"/>
<dbReference type="NCBIfam" id="NF002014">
    <property type="entry name" value="PRK00819.1-4"/>
    <property type="match status" value="1"/>
</dbReference>
<gene>
    <name evidence="5 6" type="primary">kptA</name>
    <name evidence="6" type="ORF">MARIT_0872</name>
</gene>
<protein>
    <recommendedName>
        <fullName evidence="5">Probable RNA 2'-phosphotransferase</fullName>
        <ecNumber evidence="5">2.7.1.-</ecNumber>
    </recommendedName>
</protein>
<dbReference type="Pfam" id="PF01885">
    <property type="entry name" value="PTS_2-RNA"/>
    <property type="match status" value="1"/>
</dbReference>
<evidence type="ECO:0000256" key="4">
    <source>
        <dbReference type="ARBA" id="ARBA00025212"/>
    </source>
</evidence>
<dbReference type="EMBL" id="LT634361">
    <property type="protein sequence ID" value="SFZ80938.1"/>
    <property type="molecule type" value="Genomic_DNA"/>
</dbReference>
<comment type="similarity">
    <text evidence="1 5">Belongs to the KptA/TPT1 family.</text>
</comment>
<evidence type="ECO:0000313" key="7">
    <source>
        <dbReference type="Proteomes" id="UP000231564"/>
    </source>
</evidence>